<evidence type="ECO:0000313" key="1">
    <source>
        <dbReference type="EMBL" id="KAA6395133.1"/>
    </source>
</evidence>
<reference evidence="1 2" key="1">
    <citation type="submission" date="2019-03" db="EMBL/GenBank/DDBJ databases">
        <title>Single cell metagenomics reveals metabolic interactions within the superorganism composed of flagellate Streblomastix strix and complex community of Bacteroidetes bacteria on its surface.</title>
        <authorList>
            <person name="Treitli S.C."/>
            <person name="Kolisko M."/>
            <person name="Husnik F."/>
            <person name="Keeling P."/>
            <person name="Hampl V."/>
        </authorList>
    </citation>
    <scope>NUCLEOTIDE SEQUENCE [LARGE SCALE GENOMIC DNA]</scope>
    <source>
        <strain evidence="1">ST1C</strain>
    </source>
</reference>
<evidence type="ECO:0000313" key="2">
    <source>
        <dbReference type="Proteomes" id="UP000324800"/>
    </source>
</evidence>
<sequence length="162" mass="19073">MIQNAEISDKVNKNGNEQVIELENDYSDTLLYFQPQDMEKYIEAVDNARQGYKLEKEIEGAIRDEAINKPVDAPEFNVLIAQSSENEVHAFYISNIETLTGLRFCPFCKSKVFNPRDVSFARDYEKRIKKCEMKERKILEEIKFEAVQRPFCPYIMKNKTQW</sequence>
<organism evidence="1 2">
    <name type="scientific">Streblomastix strix</name>
    <dbReference type="NCBI Taxonomy" id="222440"/>
    <lineage>
        <taxon>Eukaryota</taxon>
        <taxon>Metamonada</taxon>
        <taxon>Preaxostyla</taxon>
        <taxon>Oxymonadida</taxon>
        <taxon>Streblomastigidae</taxon>
        <taxon>Streblomastix</taxon>
    </lineage>
</organism>
<gene>
    <name evidence="1" type="ORF">EZS28_009341</name>
</gene>
<dbReference type="Proteomes" id="UP000324800">
    <property type="component" value="Unassembled WGS sequence"/>
</dbReference>
<name>A0A5J4WK02_9EUKA</name>
<dbReference type="AlphaFoldDB" id="A0A5J4WK02"/>
<dbReference type="EMBL" id="SNRW01001763">
    <property type="protein sequence ID" value="KAA6395133.1"/>
    <property type="molecule type" value="Genomic_DNA"/>
</dbReference>
<proteinExistence type="predicted"/>
<protein>
    <submittedName>
        <fullName evidence="1">Uncharacterized protein</fullName>
    </submittedName>
</protein>
<comment type="caution">
    <text evidence="1">The sequence shown here is derived from an EMBL/GenBank/DDBJ whole genome shotgun (WGS) entry which is preliminary data.</text>
</comment>
<accession>A0A5J4WK02</accession>